<protein>
    <recommendedName>
        <fullName evidence="1">Winged helix-turn helix domain-containing protein</fullName>
    </recommendedName>
</protein>
<evidence type="ECO:0000259" key="1">
    <source>
        <dbReference type="Pfam" id="PF13592"/>
    </source>
</evidence>
<organism evidence="2 3">
    <name type="scientific">Thelohanellus kitauei</name>
    <name type="common">Myxosporean</name>
    <dbReference type="NCBI Taxonomy" id="669202"/>
    <lineage>
        <taxon>Eukaryota</taxon>
        <taxon>Metazoa</taxon>
        <taxon>Cnidaria</taxon>
        <taxon>Myxozoa</taxon>
        <taxon>Myxosporea</taxon>
        <taxon>Bivalvulida</taxon>
        <taxon>Platysporina</taxon>
        <taxon>Myxobolidae</taxon>
        <taxon>Thelohanellus</taxon>
    </lineage>
</organism>
<proteinExistence type="predicted"/>
<sequence>MSRHHFLQNSTIIIRRSIFDDPSREKYNISNGAKTFRYRRNSKTNHYGCGDNAEKISSVSRTFNLPRSTVDDIVKKYRRTGVANKSAKVGALRVKLTPSISSRIVELMDDNVTQSVVDIKNRLNLSVDDTTVWRWVKKLGFIYKMTRPVPIRRNDSGITGFCNQNLEP</sequence>
<dbReference type="InterPro" id="IPR036388">
    <property type="entry name" value="WH-like_DNA-bd_sf"/>
</dbReference>
<name>A0A0C2MHN4_THEKT</name>
<dbReference type="SUPFAM" id="SSF46689">
    <property type="entry name" value="Homeodomain-like"/>
    <property type="match status" value="1"/>
</dbReference>
<dbReference type="Pfam" id="PF13592">
    <property type="entry name" value="HTH_33"/>
    <property type="match status" value="1"/>
</dbReference>
<dbReference type="InterPro" id="IPR025959">
    <property type="entry name" value="Winged_HTH_dom"/>
</dbReference>
<keyword evidence="3" id="KW-1185">Reference proteome</keyword>
<dbReference type="Gene3D" id="1.10.10.10">
    <property type="entry name" value="Winged helix-like DNA-binding domain superfamily/Winged helix DNA-binding domain"/>
    <property type="match status" value="1"/>
</dbReference>
<evidence type="ECO:0000313" key="2">
    <source>
        <dbReference type="EMBL" id="KII63854.1"/>
    </source>
</evidence>
<reference evidence="2 3" key="1">
    <citation type="journal article" date="2014" name="Genome Biol. Evol.">
        <title>The genome of the myxosporean Thelohanellus kitauei shows adaptations to nutrient acquisition within its fish host.</title>
        <authorList>
            <person name="Yang Y."/>
            <person name="Xiong J."/>
            <person name="Zhou Z."/>
            <person name="Huo F."/>
            <person name="Miao W."/>
            <person name="Ran C."/>
            <person name="Liu Y."/>
            <person name="Zhang J."/>
            <person name="Feng J."/>
            <person name="Wang M."/>
            <person name="Wang M."/>
            <person name="Wang L."/>
            <person name="Yao B."/>
        </authorList>
    </citation>
    <scope>NUCLEOTIDE SEQUENCE [LARGE SCALE GENOMIC DNA]</scope>
    <source>
        <strain evidence="2">Wuqing</strain>
    </source>
</reference>
<feature type="domain" description="Winged helix-turn helix" evidence="1">
    <location>
        <begin position="119"/>
        <end position="155"/>
    </location>
</feature>
<dbReference type="InterPro" id="IPR009057">
    <property type="entry name" value="Homeodomain-like_sf"/>
</dbReference>
<gene>
    <name evidence="2" type="ORF">RF11_05876</name>
</gene>
<evidence type="ECO:0000313" key="3">
    <source>
        <dbReference type="Proteomes" id="UP000031668"/>
    </source>
</evidence>
<dbReference type="AlphaFoldDB" id="A0A0C2MHN4"/>
<dbReference type="OrthoDB" id="10615678at2759"/>
<dbReference type="Proteomes" id="UP000031668">
    <property type="component" value="Unassembled WGS sequence"/>
</dbReference>
<dbReference type="EMBL" id="JWZT01004559">
    <property type="protein sequence ID" value="KII63854.1"/>
    <property type="molecule type" value="Genomic_DNA"/>
</dbReference>
<accession>A0A0C2MHN4</accession>
<comment type="caution">
    <text evidence="2">The sequence shown here is derived from an EMBL/GenBank/DDBJ whole genome shotgun (WGS) entry which is preliminary data.</text>
</comment>